<name>A0A4U3M125_9ACTN</name>
<dbReference type="Gene3D" id="3.40.50.300">
    <property type="entry name" value="P-loop containing nucleotide triphosphate hydrolases"/>
    <property type="match status" value="1"/>
</dbReference>
<dbReference type="PRINTS" id="PR00449">
    <property type="entry name" value="RASTRNSFRMNG"/>
</dbReference>
<dbReference type="EMBL" id="SZPZ01000001">
    <property type="protein sequence ID" value="TKK82378.1"/>
    <property type="molecule type" value="Genomic_DNA"/>
</dbReference>
<gene>
    <name evidence="1" type="ORF">FDA38_06210</name>
</gene>
<evidence type="ECO:0000313" key="1">
    <source>
        <dbReference type="EMBL" id="TKK82378.1"/>
    </source>
</evidence>
<sequence>MRARHRGGVWSYPGTAVNLSVVSGVLRGRWGKLWTAVVGPRSRGRDSSVRDPDVEFKVVVTGPFGVGKTTFIQHISGVPVVGTEEATTGDEAELKPTTTVGLEHGHFDVHGDQLSTRLLLYGTPGQDRFRFMWDVVAEGADACVVLVDVANPSTWPDAARILSFFHDKPITALAVGANRGVEIPVAVDMLREFLATDVTVVPCNVIDERSARHLLVSLLTSLARSESRSCA</sequence>
<dbReference type="OrthoDB" id="4319884at2"/>
<dbReference type="AlphaFoldDB" id="A0A4U3M125"/>
<keyword evidence="2" id="KW-1185">Reference proteome</keyword>
<accession>A0A4U3M125</accession>
<protein>
    <recommendedName>
        <fullName evidence="3">GTP-binding protein</fullName>
    </recommendedName>
</protein>
<comment type="caution">
    <text evidence="1">The sequence shown here is derived from an EMBL/GenBank/DDBJ whole genome shotgun (WGS) entry which is preliminary data.</text>
</comment>
<dbReference type="InterPro" id="IPR052705">
    <property type="entry name" value="Gliding_Motility_GTPase"/>
</dbReference>
<organism evidence="1 2">
    <name type="scientific">Kribbella jiaozuonensis</name>
    <dbReference type="NCBI Taxonomy" id="2575441"/>
    <lineage>
        <taxon>Bacteria</taxon>
        <taxon>Bacillati</taxon>
        <taxon>Actinomycetota</taxon>
        <taxon>Actinomycetes</taxon>
        <taxon>Propionibacteriales</taxon>
        <taxon>Kribbellaceae</taxon>
        <taxon>Kribbella</taxon>
    </lineage>
</organism>
<dbReference type="PANTHER" id="PTHR42708">
    <property type="entry name" value="ATP/GTP-BINDING PROTEIN-RELATED"/>
    <property type="match status" value="1"/>
</dbReference>
<dbReference type="CDD" id="cd00882">
    <property type="entry name" value="Ras_like_GTPase"/>
    <property type="match status" value="1"/>
</dbReference>
<dbReference type="GO" id="GO:0005525">
    <property type="term" value="F:GTP binding"/>
    <property type="evidence" value="ECO:0007669"/>
    <property type="project" value="InterPro"/>
</dbReference>
<dbReference type="PANTHER" id="PTHR42708:SF1">
    <property type="entry name" value="GLIDING MOTILITY PROTEIN MGLA"/>
    <property type="match status" value="1"/>
</dbReference>
<dbReference type="SUPFAM" id="SSF52540">
    <property type="entry name" value="P-loop containing nucleoside triphosphate hydrolases"/>
    <property type="match status" value="1"/>
</dbReference>
<dbReference type="Pfam" id="PF00071">
    <property type="entry name" value="Ras"/>
    <property type="match status" value="1"/>
</dbReference>
<dbReference type="Proteomes" id="UP000305836">
    <property type="component" value="Unassembled WGS sequence"/>
</dbReference>
<dbReference type="InterPro" id="IPR001806">
    <property type="entry name" value="Small_GTPase"/>
</dbReference>
<reference evidence="1 2" key="1">
    <citation type="submission" date="2019-04" db="EMBL/GenBank/DDBJ databases">
        <title>Kribbella sp. NEAU-THZ 27 nov., a novel actinomycete isolated from soil.</title>
        <authorList>
            <person name="Duan L."/>
        </authorList>
    </citation>
    <scope>NUCLEOTIDE SEQUENCE [LARGE SCALE GENOMIC DNA]</scope>
    <source>
        <strain evidence="2">NEAU-THZ27</strain>
    </source>
</reference>
<dbReference type="InterPro" id="IPR027417">
    <property type="entry name" value="P-loop_NTPase"/>
</dbReference>
<dbReference type="GO" id="GO:0003924">
    <property type="term" value="F:GTPase activity"/>
    <property type="evidence" value="ECO:0007669"/>
    <property type="project" value="InterPro"/>
</dbReference>
<evidence type="ECO:0008006" key="3">
    <source>
        <dbReference type="Google" id="ProtNLM"/>
    </source>
</evidence>
<evidence type="ECO:0000313" key="2">
    <source>
        <dbReference type="Proteomes" id="UP000305836"/>
    </source>
</evidence>
<proteinExistence type="predicted"/>